<reference evidence="3" key="1">
    <citation type="submission" date="2021-02" db="EMBL/GenBank/DDBJ databases">
        <authorList>
            <person name="Nieuwenhuis M."/>
            <person name="Van De Peppel L.J.J."/>
        </authorList>
    </citation>
    <scope>NUCLEOTIDE SEQUENCE</scope>
    <source>
        <strain evidence="3">D49</strain>
    </source>
</reference>
<evidence type="ECO:0008006" key="5">
    <source>
        <dbReference type="Google" id="ProtNLM"/>
    </source>
</evidence>
<accession>A0A9P7FWL9</accession>
<keyword evidence="4" id="KW-1185">Reference proteome</keyword>
<evidence type="ECO:0000313" key="4">
    <source>
        <dbReference type="Proteomes" id="UP000717328"/>
    </source>
</evidence>
<comment type="caution">
    <text evidence="3">The sequence shown here is derived from an EMBL/GenBank/DDBJ whole genome shotgun (WGS) entry which is preliminary data.</text>
</comment>
<reference evidence="3" key="2">
    <citation type="submission" date="2021-10" db="EMBL/GenBank/DDBJ databases">
        <title>Phylogenomics reveals ancestral predisposition of the termite-cultivated fungus Termitomyces towards a domesticated lifestyle.</title>
        <authorList>
            <person name="Auxier B."/>
            <person name="Grum-Grzhimaylo A."/>
            <person name="Cardenas M.E."/>
            <person name="Lodge J.D."/>
            <person name="Laessoe T."/>
            <person name="Pedersen O."/>
            <person name="Smith M.E."/>
            <person name="Kuyper T.W."/>
            <person name="Franco-Molano E.A."/>
            <person name="Baroni T.J."/>
            <person name="Aanen D.K."/>
        </authorList>
    </citation>
    <scope>NUCLEOTIDE SEQUENCE</scope>
    <source>
        <strain evidence="3">D49</strain>
    </source>
</reference>
<feature type="region of interest" description="Disordered" evidence="1">
    <location>
        <begin position="245"/>
        <end position="273"/>
    </location>
</feature>
<keyword evidence="2" id="KW-0472">Membrane</keyword>
<dbReference type="OrthoDB" id="331948at2759"/>
<keyword evidence="2" id="KW-0812">Transmembrane</keyword>
<dbReference type="EMBL" id="JABCKI010005813">
    <property type="protein sequence ID" value="KAG5637653.1"/>
    <property type="molecule type" value="Genomic_DNA"/>
</dbReference>
<organism evidence="3 4">
    <name type="scientific">Sphagnurus paluster</name>
    <dbReference type="NCBI Taxonomy" id="117069"/>
    <lineage>
        <taxon>Eukaryota</taxon>
        <taxon>Fungi</taxon>
        <taxon>Dikarya</taxon>
        <taxon>Basidiomycota</taxon>
        <taxon>Agaricomycotina</taxon>
        <taxon>Agaricomycetes</taxon>
        <taxon>Agaricomycetidae</taxon>
        <taxon>Agaricales</taxon>
        <taxon>Tricholomatineae</taxon>
        <taxon>Lyophyllaceae</taxon>
        <taxon>Sphagnurus</taxon>
    </lineage>
</organism>
<feature type="transmembrane region" description="Helical" evidence="2">
    <location>
        <begin position="12"/>
        <end position="40"/>
    </location>
</feature>
<name>A0A9P7FWL9_9AGAR</name>
<feature type="region of interest" description="Disordered" evidence="1">
    <location>
        <begin position="119"/>
        <end position="227"/>
    </location>
</feature>
<evidence type="ECO:0000256" key="1">
    <source>
        <dbReference type="SAM" id="MobiDB-lite"/>
    </source>
</evidence>
<keyword evidence="2" id="KW-1133">Transmembrane helix</keyword>
<feature type="compositionally biased region" description="Polar residues" evidence="1">
    <location>
        <begin position="151"/>
        <end position="160"/>
    </location>
</feature>
<dbReference type="Proteomes" id="UP000717328">
    <property type="component" value="Unassembled WGS sequence"/>
</dbReference>
<sequence>MGARYWDEPSTIEIVFTILNYVACVPVFLAVGGFSIYHFYCLLGNTTTIEGWEKDKVATMVRRGKLQAVGSVSTSETHRLIPIQNLGRRKNIESVLGKNMLLWCWPSSAPGTGLRYELAEGDDGSVSWPPRDPVTQKREEQGEHELVLPSSPWTYENGSVNPDLEPSNSSRRRNVAKRQTKGVSLLPPYHPDYQEGEQVVLEQSEDDSCSDDYSGHPRIRSGSEGYEVRPVDREELLHRYLREVGEEPARYHRYIPTPESDNESDEDTWQKDQ</sequence>
<protein>
    <recommendedName>
        <fullName evidence="5">Protein S-acyltransferase</fullName>
    </recommendedName>
</protein>
<proteinExistence type="predicted"/>
<evidence type="ECO:0000256" key="2">
    <source>
        <dbReference type="SAM" id="Phobius"/>
    </source>
</evidence>
<feature type="compositionally biased region" description="Basic and acidic residues" evidence="1">
    <location>
        <begin position="134"/>
        <end position="146"/>
    </location>
</feature>
<dbReference type="AlphaFoldDB" id="A0A9P7FWL9"/>
<gene>
    <name evidence="3" type="ORF">H0H81_003730</name>
</gene>
<evidence type="ECO:0000313" key="3">
    <source>
        <dbReference type="EMBL" id="KAG5637653.1"/>
    </source>
</evidence>
<feature type="compositionally biased region" description="Basic residues" evidence="1">
    <location>
        <begin position="170"/>
        <end position="180"/>
    </location>
</feature>